<evidence type="ECO:0000259" key="16">
    <source>
        <dbReference type="Pfam" id="PF00593"/>
    </source>
</evidence>
<keyword evidence="6 14" id="KW-0812">Transmembrane</keyword>
<gene>
    <name evidence="18" type="ORF">PQ465_14480</name>
</gene>
<dbReference type="InterPro" id="IPR013784">
    <property type="entry name" value="Carb-bd-like_fold"/>
</dbReference>
<dbReference type="Pfam" id="PF13715">
    <property type="entry name" value="CarbopepD_reg_2"/>
    <property type="match status" value="1"/>
</dbReference>
<evidence type="ECO:0000256" key="12">
    <source>
        <dbReference type="ARBA" id="ARBA00023170"/>
    </source>
</evidence>
<dbReference type="Gene3D" id="2.60.40.1120">
    <property type="entry name" value="Carboxypeptidase-like, regulatory domain"/>
    <property type="match status" value="1"/>
</dbReference>
<dbReference type="SUPFAM" id="SSF49452">
    <property type="entry name" value="Starch-binding domain-like"/>
    <property type="match status" value="1"/>
</dbReference>
<dbReference type="InterPro" id="IPR036942">
    <property type="entry name" value="Beta-barrel_TonB_sf"/>
</dbReference>
<dbReference type="PROSITE" id="PS52016">
    <property type="entry name" value="TONB_DEPENDENT_REC_3"/>
    <property type="match status" value="1"/>
</dbReference>
<comment type="similarity">
    <text evidence="2 14 15">Belongs to the TonB-dependent receptor family.</text>
</comment>
<dbReference type="SUPFAM" id="SSF56935">
    <property type="entry name" value="Porins"/>
    <property type="match status" value="1"/>
</dbReference>
<keyword evidence="11 14" id="KW-0472">Membrane</keyword>
<evidence type="ECO:0000256" key="13">
    <source>
        <dbReference type="ARBA" id="ARBA00023237"/>
    </source>
</evidence>
<sequence length="803" mass="88317">MKNLFLNLLFLIPILAIGQTTKYANISGFVLSADGKPAVGITVKVLPEERTTSTDKDGRYAFNNLAEGKHILAVSAIGLQTQQREITVHGQRFEVSPFQLAENQSRLREIVINAKRDQDFSRTSSDYVAKMPLANLENPQVYTVITKELLKSQVVTNFDDALKNTSGLDKLWSSTGRPGDGAAYFSLRGFATQASMVNGIASISNAGIDPANVETIEVIKGPSGALYGGAPINFGGLINIVTKKPLDTLGGSVNYTAGSYAQHRVTADVYGPLTANKKLTGRLNTAYHHRGTFQDAGFSKSIFVAPSLAYQVNDRLNILLEAEVFDSEVTNPLMIFLNRGRQLFARTPGELAFDYNKSYTNNDVTAKTPTTNLRGTASYKISDRWTSTTNVNYNRRKSDGYYQYVSYNGTLNDTIISRLAAYQNSVSQIVNAQQNFVGDFNIGAMRNRLLIGLDYLSQQTENHHSPYVFVDSLNTSIDDPRYGNYGPAVIDAAIAASTSAPTNNRTRNQVFGAYISNMLDITPSLHLLLALRVDRFDNKGTFNFDTDVTSGNYLQTAFSPKAGLVYAIWKDQLSVFANYQNGFKNLAPVVQPFPDISGILKPQQANQWEGGVKMNLLQNRLALTASYYNISVTNSTRGESIIRDGRPYNITVQDGTRLSRGFEIDLTASPLQGLQLIASYSYNDSEMTNAAASVNGRRPVEAGPKNLANFWATYAIPTGLVKGLGAGFGINYASENVITNSLPTGEFTLPAYTLVNASVFYRYKQFDFAVKGNNLSDTQYFRGWTTVEPQMRRNWLGSVAYSF</sequence>
<dbReference type="InterPro" id="IPR039426">
    <property type="entry name" value="TonB-dep_rcpt-like"/>
</dbReference>
<keyword evidence="3 14" id="KW-0813">Transport</keyword>
<keyword evidence="12 18" id="KW-0675">Receptor</keyword>
<dbReference type="InterPro" id="IPR037066">
    <property type="entry name" value="Plug_dom_sf"/>
</dbReference>
<evidence type="ECO:0000256" key="10">
    <source>
        <dbReference type="ARBA" id="ARBA00023077"/>
    </source>
</evidence>
<keyword evidence="13 14" id="KW-0998">Cell outer membrane</keyword>
<evidence type="ECO:0000256" key="9">
    <source>
        <dbReference type="ARBA" id="ARBA00023065"/>
    </source>
</evidence>
<evidence type="ECO:0000256" key="3">
    <source>
        <dbReference type="ARBA" id="ARBA00022448"/>
    </source>
</evidence>
<dbReference type="InterPro" id="IPR012910">
    <property type="entry name" value="Plug_dom"/>
</dbReference>
<keyword evidence="5" id="KW-0410">Iron transport</keyword>
<dbReference type="EMBL" id="CP117880">
    <property type="protein sequence ID" value="WDF67502.1"/>
    <property type="molecule type" value="Genomic_DNA"/>
</dbReference>
<evidence type="ECO:0000256" key="4">
    <source>
        <dbReference type="ARBA" id="ARBA00022452"/>
    </source>
</evidence>
<feature type="domain" description="TonB-dependent receptor-like beta-barrel" evidence="16">
    <location>
        <begin position="353"/>
        <end position="775"/>
    </location>
</feature>
<accession>A0ABY7WDC8</accession>
<evidence type="ECO:0000256" key="8">
    <source>
        <dbReference type="ARBA" id="ARBA00023004"/>
    </source>
</evidence>
<evidence type="ECO:0000256" key="2">
    <source>
        <dbReference type="ARBA" id="ARBA00009810"/>
    </source>
</evidence>
<feature type="domain" description="TonB-dependent receptor plug" evidence="17">
    <location>
        <begin position="137"/>
        <end position="230"/>
    </location>
</feature>
<dbReference type="InterPro" id="IPR010105">
    <property type="entry name" value="TonB_sidphr_rcpt"/>
</dbReference>
<dbReference type="Gene3D" id="2.40.170.20">
    <property type="entry name" value="TonB-dependent receptor, beta-barrel domain"/>
    <property type="match status" value="1"/>
</dbReference>
<dbReference type="Pfam" id="PF07715">
    <property type="entry name" value="Plug"/>
    <property type="match status" value="1"/>
</dbReference>
<keyword evidence="7" id="KW-0732">Signal</keyword>
<evidence type="ECO:0000256" key="15">
    <source>
        <dbReference type="RuleBase" id="RU003357"/>
    </source>
</evidence>
<dbReference type="PANTHER" id="PTHR32552:SF68">
    <property type="entry name" value="FERRICHROME OUTER MEMBRANE TRANSPORTER_PHAGE RECEPTOR"/>
    <property type="match status" value="1"/>
</dbReference>
<dbReference type="Pfam" id="PF00593">
    <property type="entry name" value="TonB_dep_Rec_b-barrel"/>
    <property type="match status" value="1"/>
</dbReference>
<organism evidence="18 19">
    <name type="scientific">Sphingobacterium oryzagri</name>
    <dbReference type="NCBI Taxonomy" id="3025669"/>
    <lineage>
        <taxon>Bacteria</taxon>
        <taxon>Pseudomonadati</taxon>
        <taxon>Bacteroidota</taxon>
        <taxon>Sphingobacteriia</taxon>
        <taxon>Sphingobacteriales</taxon>
        <taxon>Sphingobacteriaceae</taxon>
        <taxon>Sphingobacterium</taxon>
    </lineage>
</organism>
<dbReference type="Proteomes" id="UP001221558">
    <property type="component" value="Chromosome"/>
</dbReference>
<keyword evidence="4 14" id="KW-1134">Transmembrane beta strand</keyword>
<dbReference type="PANTHER" id="PTHR32552">
    <property type="entry name" value="FERRICHROME IRON RECEPTOR-RELATED"/>
    <property type="match status" value="1"/>
</dbReference>
<comment type="subcellular location">
    <subcellularLocation>
        <location evidence="1 14">Cell outer membrane</location>
        <topology evidence="1 14">Multi-pass membrane protein</topology>
    </subcellularLocation>
</comment>
<dbReference type="NCBIfam" id="TIGR01783">
    <property type="entry name" value="TonB-siderophor"/>
    <property type="match status" value="1"/>
</dbReference>
<evidence type="ECO:0000256" key="6">
    <source>
        <dbReference type="ARBA" id="ARBA00022692"/>
    </source>
</evidence>
<dbReference type="InterPro" id="IPR000531">
    <property type="entry name" value="Beta-barrel_TonB"/>
</dbReference>
<evidence type="ECO:0000256" key="7">
    <source>
        <dbReference type="ARBA" id="ARBA00022729"/>
    </source>
</evidence>
<evidence type="ECO:0000259" key="17">
    <source>
        <dbReference type="Pfam" id="PF07715"/>
    </source>
</evidence>
<evidence type="ECO:0000313" key="19">
    <source>
        <dbReference type="Proteomes" id="UP001221558"/>
    </source>
</evidence>
<keyword evidence="10 15" id="KW-0798">TonB box</keyword>
<proteinExistence type="inferred from homology"/>
<keyword evidence="9" id="KW-0406">Ion transport</keyword>
<reference evidence="18 19" key="1">
    <citation type="submission" date="2023-02" db="EMBL/GenBank/DDBJ databases">
        <title>Genome sequence of Sphingobacterium sp. KACC 22765.</title>
        <authorList>
            <person name="Kim S."/>
            <person name="Heo J."/>
            <person name="Kwon S.-W."/>
        </authorList>
    </citation>
    <scope>NUCLEOTIDE SEQUENCE [LARGE SCALE GENOMIC DNA]</scope>
    <source>
        <strain evidence="18 19">KACC 22765</strain>
    </source>
</reference>
<protein>
    <submittedName>
        <fullName evidence="18">TonB-dependent receptor</fullName>
    </submittedName>
</protein>
<dbReference type="Gene3D" id="2.170.130.10">
    <property type="entry name" value="TonB-dependent receptor, plug domain"/>
    <property type="match status" value="1"/>
</dbReference>
<evidence type="ECO:0000256" key="14">
    <source>
        <dbReference type="PROSITE-ProRule" id="PRU01360"/>
    </source>
</evidence>
<keyword evidence="19" id="KW-1185">Reference proteome</keyword>
<evidence type="ECO:0000313" key="18">
    <source>
        <dbReference type="EMBL" id="WDF67502.1"/>
    </source>
</evidence>
<evidence type="ECO:0000256" key="5">
    <source>
        <dbReference type="ARBA" id="ARBA00022496"/>
    </source>
</evidence>
<evidence type="ECO:0000256" key="1">
    <source>
        <dbReference type="ARBA" id="ARBA00004571"/>
    </source>
</evidence>
<keyword evidence="8" id="KW-0408">Iron</keyword>
<dbReference type="RefSeq" id="WP_274266230.1">
    <property type="nucleotide sequence ID" value="NZ_CP117880.1"/>
</dbReference>
<name>A0ABY7WDC8_9SPHI</name>
<dbReference type="CDD" id="cd01347">
    <property type="entry name" value="ligand_gated_channel"/>
    <property type="match status" value="1"/>
</dbReference>
<evidence type="ECO:0000256" key="11">
    <source>
        <dbReference type="ARBA" id="ARBA00023136"/>
    </source>
</evidence>